<reference evidence="7 8" key="1">
    <citation type="journal article" date="2018" name="Sci. Data">
        <title>The draft genome sequence of cork oak.</title>
        <authorList>
            <person name="Ramos A.M."/>
            <person name="Usie A."/>
            <person name="Barbosa P."/>
            <person name="Barros P.M."/>
            <person name="Capote T."/>
            <person name="Chaves I."/>
            <person name="Simoes F."/>
            <person name="Abreu I."/>
            <person name="Carrasquinho I."/>
            <person name="Faro C."/>
            <person name="Guimaraes J.B."/>
            <person name="Mendonca D."/>
            <person name="Nobrega F."/>
            <person name="Rodrigues L."/>
            <person name="Saibo N.J.M."/>
            <person name="Varela M.C."/>
            <person name="Egas C."/>
            <person name="Matos J."/>
            <person name="Miguel C.M."/>
            <person name="Oliveira M.M."/>
            <person name="Ricardo C.P."/>
            <person name="Goncalves S."/>
        </authorList>
    </citation>
    <scope>NUCLEOTIDE SEQUENCE [LARGE SCALE GENOMIC DNA]</scope>
    <source>
        <strain evidence="8">cv. HL8</strain>
    </source>
</reference>
<dbReference type="InterPro" id="IPR001680">
    <property type="entry name" value="WD40_rpt"/>
</dbReference>
<dbReference type="EMBL" id="PKMF04000732">
    <property type="protein sequence ID" value="KAK7820609.1"/>
    <property type="molecule type" value="Genomic_DNA"/>
</dbReference>
<dbReference type="InterPro" id="IPR015943">
    <property type="entry name" value="WD40/YVTN_repeat-like_dom_sf"/>
</dbReference>
<dbReference type="PROSITE" id="PS50082">
    <property type="entry name" value="WD_REPEATS_2"/>
    <property type="match status" value="1"/>
</dbReference>
<keyword evidence="4" id="KW-0539">Nucleus</keyword>
<dbReference type="PANTHER" id="PTHR22846:SF2">
    <property type="entry name" value="F-BOX-LIKE_WD REPEAT-CONTAINING PROTEIN EBI"/>
    <property type="match status" value="1"/>
</dbReference>
<feature type="non-terminal residue" evidence="7">
    <location>
        <position position="1"/>
    </location>
</feature>
<feature type="region of interest" description="Disordered" evidence="6">
    <location>
        <begin position="13"/>
        <end position="54"/>
    </location>
</feature>
<dbReference type="GO" id="GO:0000118">
    <property type="term" value="C:histone deacetylase complex"/>
    <property type="evidence" value="ECO:0007669"/>
    <property type="project" value="TreeGrafter"/>
</dbReference>
<sequence length="172" mass="18828">SIFVVSVQKLLGAEKDKEREKQHEDHTDRQMVTDVEDKVIVKPEDNGVSAGPEPMDISTTLTSQAREIPSSDVTILEGRTSEVCACAWSPTGSFLASGSGDSTARKWTIVDGSSRSTSNGPLNVLVLKHVKGRTNEKSKDVTTLDWNFLMQGKVGGYASIFEKYKEKAESFM</sequence>
<protein>
    <submittedName>
        <fullName evidence="7">Wd40 repeat-containing protein hos15</fullName>
    </submittedName>
</protein>
<comment type="caution">
    <text evidence="7">The sequence shown here is derived from an EMBL/GenBank/DDBJ whole genome shotgun (WGS) entry which is preliminary data.</text>
</comment>
<accession>A0AAW0J189</accession>
<dbReference type="PANTHER" id="PTHR22846">
    <property type="entry name" value="WD40 REPEAT PROTEIN"/>
    <property type="match status" value="1"/>
</dbReference>
<evidence type="ECO:0000313" key="8">
    <source>
        <dbReference type="Proteomes" id="UP000237347"/>
    </source>
</evidence>
<feature type="compositionally biased region" description="Basic and acidic residues" evidence="6">
    <location>
        <begin position="13"/>
        <end position="45"/>
    </location>
</feature>
<dbReference type="InterPro" id="IPR036322">
    <property type="entry name" value="WD40_repeat_dom_sf"/>
</dbReference>
<dbReference type="GO" id="GO:0003714">
    <property type="term" value="F:transcription corepressor activity"/>
    <property type="evidence" value="ECO:0007669"/>
    <property type="project" value="InterPro"/>
</dbReference>
<dbReference type="SUPFAM" id="SSF50978">
    <property type="entry name" value="WD40 repeat-like"/>
    <property type="match status" value="1"/>
</dbReference>
<comment type="subcellular location">
    <subcellularLocation>
        <location evidence="1">Nucleus</location>
    </subcellularLocation>
</comment>
<keyword evidence="3" id="KW-0677">Repeat</keyword>
<keyword evidence="2 5" id="KW-0853">WD repeat</keyword>
<evidence type="ECO:0000256" key="2">
    <source>
        <dbReference type="ARBA" id="ARBA00022574"/>
    </source>
</evidence>
<dbReference type="AlphaFoldDB" id="A0AAW0J189"/>
<organism evidence="7 8">
    <name type="scientific">Quercus suber</name>
    <name type="common">Cork oak</name>
    <dbReference type="NCBI Taxonomy" id="58331"/>
    <lineage>
        <taxon>Eukaryota</taxon>
        <taxon>Viridiplantae</taxon>
        <taxon>Streptophyta</taxon>
        <taxon>Embryophyta</taxon>
        <taxon>Tracheophyta</taxon>
        <taxon>Spermatophyta</taxon>
        <taxon>Magnoliopsida</taxon>
        <taxon>eudicotyledons</taxon>
        <taxon>Gunneridae</taxon>
        <taxon>Pentapetalae</taxon>
        <taxon>rosids</taxon>
        <taxon>fabids</taxon>
        <taxon>Fagales</taxon>
        <taxon>Fagaceae</taxon>
        <taxon>Quercus</taxon>
    </lineage>
</organism>
<dbReference type="InterPro" id="IPR045183">
    <property type="entry name" value="Ebi-like"/>
</dbReference>
<gene>
    <name evidence="7" type="primary">HOS15_3</name>
    <name evidence="7" type="ORF">CFP56_038686</name>
</gene>
<evidence type="ECO:0000256" key="1">
    <source>
        <dbReference type="ARBA" id="ARBA00004123"/>
    </source>
</evidence>
<evidence type="ECO:0000313" key="7">
    <source>
        <dbReference type="EMBL" id="KAK7820609.1"/>
    </source>
</evidence>
<keyword evidence="8" id="KW-1185">Reference proteome</keyword>
<evidence type="ECO:0000256" key="4">
    <source>
        <dbReference type="ARBA" id="ARBA00023242"/>
    </source>
</evidence>
<dbReference type="Pfam" id="PF00400">
    <property type="entry name" value="WD40"/>
    <property type="match status" value="1"/>
</dbReference>
<name>A0AAW0J189_QUESU</name>
<evidence type="ECO:0000256" key="6">
    <source>
        <dbReference type="SAM" id="MobiDB-lite"/>
    </source>
</evidence>
<proteinExistence type="predicted"/>
<evidence type="ECO:0000256" key="3">
    <source>
        <dbReference type="ARBA" id="ARBA00022737"/>
    </source>
</evidence>
<dbReference type="GO" id="GO:0006357">
    <property type="term" value="P:regulation of transcription by RNA polymerase II"/>
    <property type="evidence" value="ECO:0007669"/>
    <property type="project" value="TreeGrafter"/>
</dbReference>
<dbReference type="SMART" id="SM00320">
    <property type="entry name" value="WD40"/>
    <property type="match status" value="1"/>
</dbReference>
<dbReference type="PROSITE" id="PS50294">
    <property type="entry name" value="WD_REPEATS_REGION"/>
    <property type="match status" value="1"/>
</dbReference>
<dbReference type="Gene3D" id="2.130.10.10">
    <property type="entry name" value="YVTN repeat-like/Quinoprotein amine dehydrogenase"/>
    <property type="match status" value="1"/>
</dbReference>
<evidence type="ECO:0000256" key="5">
    <source>
        <dbReference type="PROSITE-ProRule" id="PRU00221"/>
    </source>
</evidence>
<feature type="repeat" description="WD" evidence="5">
    <location>
        <begin position="76"/>
        <end position="117"/>
    </location>
</feature>
<dbReference type="Proteomes" id="UP000237347">
    <property type="component" value="Unassembled WGS sequence"/>
</dbReference>